<protein>
    <recommendedName>
        <fullName evidence="1">YdhG-like domain-containing protein</fullName>
    </recommendedName>
</protein>
<dbReference type="AlphaFoldDB" id="A0A645DGK4"/>
<proteinExistence type="predicted"/>
<evidence type="ECO:0000313" key="2">
    <source>
        <dbReference type="EMBL" id="MPM87953.1"/>
    </source>
</evidence>
<organism evidence="2">
    <name type="scientific">bioreactor metagenome</name>
    <dbReference type="NCBI Taxonomy" id="1076179"/>
    <lineage>
        <taxon>unclassified sequences</taxon>
        <taxon>metagenomes</taxon>
        <taxon>ecological metagenomes</taxon>
    </lineage>
</organism>
<reference evidence="2" key="1">
    <citation type="submission" date="2019-08" db="EMBL/GenBank/DDBJ databases">
        <authorList>
            <person name="Kucharzyk K."/>
            <person name="Murdoch R.W."/>
            <person name="Higgins S."/>
            <person name="Loffler F."/>
        </authorList>
    </citation>
    <scope>NUCLEOTIDE SEQUENCE</scope>
</reference>
<evidence type="ECO:0000259" key="1">
    <source>
        <dbReference type="Pfam" id="PF08818"/>
    </source>
</evidence>
<gene>
    <name evidence="2" type="ORF">SDC9_135054</name>
</gene>
<comment type="caution">
    <text evidence="2">The sequence shown here is derived from an EMBL/GenBank/DDBJ whole genome shotgun (WGS) entry which is preliminary data.</text>
</comment>
<dbReference type="Pfam" id="PF13376">
    <property type="entry name" value="OmdA"/>
    <property type="match status" value="1"/>
</dbReference>
<sequence length="163" mass="18402">MSEELKWGKPTYLRNGENTIILFSFKDSCAIGFMKGTLLKDEKQILVAPGEHSQAMRMAKFTTANEVRSQAETLRGYIAEAIAIEDAGLEINFQPVQAEMPEEFQQVLDDSPDIRQAFYALTPGRQRAYLLHFAEAKQSKTRSARIEKYIPVILAGKGMLDRD</sequence>
<accession>A0A645DGK4</accession>
<feature type="domain" description="YdhG-like" evidence="1">
    <location>
        <begin position="2"/>
        <end position="82"/>
    </location>
</feature>
<dbReference type="InterPro" id="IPR016786">
    <property type="entry name" value="YdeI_bac"/>
</dbReference>
<dbReference type="InterPro" id="IPR014922">
    <property type="entry name" value="YdhG-like"/>
</dbReference>
<dbReference type="EMBL" id="VSSQ01035670">
    <property type="protein sequence ID" value="MPM87953.1"/>
    <property type="molecule type" value="Genomic_DNA"/>
</dbReference>
<dbReference type="PIRSF" id="PIRSF021308">
    <property type="entry name" value="UCP021308"/>
    <property type="match status" value="1"/>
</dbReference>
<dbReference type="SUPFAM" id="SSF159888">
    <property type="entry name" value="YdhG-like"/>
    <property type="match status" value="1"/>
</dbReference>
<name>A0A645DGK4_9ZZZZ</name>
<dbReference type="Pfam" id="PF08818">
    <property type="entry name" value="DUF1801"/>
    <property type="match status" value="1"/>
</dbReference>